<accession>A0AC60P2T5</accession>
<keyword evidence="2" id="KW-1185">Reference proteome</keyword>
<protein>
    <submittedName>
        <fullName evidence="1">Uncharacterized protein</fullName>
    </submittedName>
</protein>
<gene>
    <name evidence="1" type="ORF">HPB47_009230</name>
</gene>
<organism evidence="1 2">
    <name type="scientific">Ixodes persulcatus</name>
    <name type="common">Taiga tick</name>
    <dbReference type="NCBI Taxonomy" id="34615"/>
    <lineage>
        <taxon>Eukaryota</taxon>
        <taxon>Metazoa</taxon>
        <taxon>Ecdysozoa</taxon>
        <taxon>Arthropoda</taxon>
        <taxon>Chelicerata</taxon>
        <taxon>Arachnida</taxon>
        <taxon>Acari</taxon>
        <taxon>Parasitiformes</taxon>
        <taxon>Ixodida</taxon>
        <taxon>Ixodoidea</taxon>
        <taxon>Ixodidae</taxon>
        <taxon>Ixodinae</taxon>
        <taxon>Ixodes</taxon>
    </lineage>
</organism>
<evidence type="ECO:0000313" key="2">
    <source>
        <dbReference type="Proteomes" id="UP000805193"/>
    </source>
</evidence>
<name>A0AC60P2T5_IXOPE</name>
<dbReference type="EMBL" id="JABSTQ010011245">
    <property type="protein sequence ID" value="KAG0413626.1"/>
    <property type="molecule type" value="Genomic_DNA"/>
</dbReference>
<proteinExistence type="predicted"/>
<reference evidence="1 2" key="1">
    <citation type="journal article" date="2020" name="Cell">
        <title>Large-Scale Comparative Analyses of Tick Genomes Elucidate Their Genetic Diversity and Vector Capacities.</title>
        <authorList>
            <consortium name="Tick Genome and Microbiome Consortium (TIGMIC)"/>
            <person name="Jia N."/>
            <person name="Wang J."/>
            <person name="Shi W."/>
            <person name="Du L."/>
            <person name="Sun Y."/>
            <person name="Zhan W."/>
            <person name="Jiang J.F."/>
            <person name="Wang Q."/>
            <person name="Zhang B."/>
            <person name="Ji P."/>
            <person name="Bell-Sakyi L."/>
            <person name="Cui X.M."/>
            <person name="Yuan T.T."/>
            <person name="Jiang B.G."/>
            <person name="Yang W.F."/>
            <person name="Lam T.T."/>
            <person name="Chang Q.C."/>
            <person name="Ding S.J."/>
            <person name="Wang X.J."/>
            <person name="Zhu J.G."/>
            <person name="Ruan X.D."/>
            <person name="Zhao L."/>
            <person name="Wei J.T."/>
            <person name="Ye R.Z."/>
            <person name="Que T.C."/>
            <person name="Du C.H."/>
            <person name="Zhou Y.H."/>
            <person name="Cheng J.X."/>
            <person name="Dai P.F."/>
            <person name="Guo W.B."/>
            <person name="Han X.H."/>
            <person name="Huang E.J."/>
            <person name="Li L.F."/>
            <person name="Wei W."/>
            <person name="Gao Y.C."/>
            <person name="Liu J.Z."/>
            <person name="Shao H.Z."/>
            <person name="Wang X."/>
            <person name="Wang C.C."/>
            <person name="Yang T.C."/>
            <person name="Huo Q.B."/>
            <person name="Li W."/>
            <person name="Chen H.Y."/>
            <person name="Chen S.E."/>
            <person name="Zhou L.G."/>
            <person name="Ni X.B."/>
            <person name="Tian J.H."/>
            <person name="Sheng Y."/>
            <person name="Liu T."/>
            <person name="Pan Y.S."/>
            <person name="Xia L.Y."/>
            <person name="Li J."/>
            <person name="Zhao F."/>
            <person name="Cao W.C."/>
        </authorList>
    </citation>
    <scope>NUCLEOTIDE SEQUENCE [LARGE SCALE GENOMIC DNA]</scope>
    <source>
        <strain evidence="1">Iper-2018</strain>
    </source>
</reference>
<comment type="caution">
    <text evidence="1">The sequence shown here is derived from an EMBL/GenBank/DDBJ whole genome shotgun (WGS) entry which is preliminary data.</text>
</comment>
<sequence>MENSDGEPSSNERPKSGPSTTALAKDQAGQPGQERTSGQAVKGVKRRKGENDDEPDDDDQEEDIGASEATSDSTMHVDEEKSDLEGFILVTHRRHRTTGVPVLLTPVNDDQRLQKQNPLKLSEEIAAAADAPLVRHHFTARGGLLVDVADAATVNKLLKVRSLCGVAVQATIPKTYMRNNGLVTGVPDWYSDSELTEFLEPAGVIAARRLYQRRAKVGETAKPTDRVVLTFRPNTERPVRCANCGGDHPASYVNCKVCLGALARSKAFVNGPRQALKSVDTVEVNDTAASQKSPIASVAISKPTDSQTTSGMKPQEGQRKYKKTNSASKNLTGKQTQPEEEFPPLPPRESQVPNVSQAHLASSSTGQPAPPPRRWRAKVGTPPLCAIPGFGTKG</sequence>
<dbReference type="Proteomes" id="UP000805193">
    <property type="component" value="Unassembled WGS sequence"/>
</dbReference>
<evidence type="ECO:0000313" key="1">
    <source>
        <dbReference type="EMBL" id="KAG0413626.1"/>
    </source>
</evidence>